<sequence length="482" mass="52644">MLARFAAEGNAACARGPRQDVGIRKYCCHPSRSPAMTMSVKSPVPRRRVLAGLAAAPALLAGMSPRGAAAQAGGTVNFVGWSAAVDQVKAQISAFERATNLRVNYENFPWAQYRTALVTRLVGNAPIDVAWISDAWLPEFAEAGWLAEINDVPQLMRYNAEAAEYCTQSMIYGGKQYGLAYYGDHMSFMYNTEILQRAGISTPPTTWDEVVQQSLRIKQQGISEFPLLLSLAADTWLIEFVSALTFAFGGRFTDEQGNAVMADANRGAVRAARFMREAIHTHKIVSAGAVETPEINGLRAMGGGSHAFGIVPTYRIRALNDPSQASAAGKIRIALMPKGGPDGTNATCGWIRFYGMTPGAKQDRARRERAVKFVEFFGGRDTSGEYSMQRLLLTDVGLPTCAMPLAQDPVVQQFWQRWAGGGEVIAQQATLAKKKDVISPWFGEWVETSNQAWQSVCLGRAEPEAAMRTAAAKWTELKRAFR</sequence>
<name>A0A317FEH6_9PROT</name>
<dbReference type="AlphaFoldDB" id="A0A317FEH6"/>
<dbReference type="Proteomes" id="UP000245765">
    <property type="component" value="Unassembled WGS sequence"/>
</dbReference>
<accession>A0A317FEH6</accession>
<dbReference type="EMBL" id="QGNA01000002">
    <property type="protein sequence ID" value="PWS36953.1"/>
    <property type="molecule type" value="Genomic_DNA"/>
</dbReference>
<dbReference type="PANTHER" id="PTHR43649:SF30">
    <property type="entry name" value="ABC TRANSPORTER SUBSTRATE-BINDING PROTEIN"/>
    <property type="match status" value="1"/>
</dbReference>
<dbReference type="PANTHER" id="PTHR43649">
    <property type="entry name" value="ARABINOSE-BINDING PROTEIN-RELATED"/>
    <property type="match status" value="1"/>
</dbReference>
<dbReference type="Pfam" id="PF01547">
    <property type="entry name" value="SBP_bac_1"/>
    <property type="match status" value="1"/>
</dbReference>
<dbReference type="Gene3D" id="3.40.190.10">
    <property type="entry name" value="Periplasmic binding protein-like II"/>
    <property type="match status" value="1"/>
</dbReference>
<dbReference type="InterPro" id="IPR006059">
    <property type="entry name" value="SBP"/>
</dbReference>
<gene>
    <name evidence="3" type="ORF">DFH01_08690</name>
</gene>
<dbReference type="SUPFAM" id="SSF53850">
    <property type="entry name" value="Periplasmic binding protein-like II"/>
    <property type="match status" value="1"/>
</dbReference>
<dbReference type="GO" id="GO:0042597">
    <property type="term" value="C:periplasmic space"/>
    <property type="evidence" value="ECO:0007669"/>
    <property type="project" value="UniProtKB-SubCell"/>
</dbReference>
<evidence type="ECO:0000313" key="3">
    <source>
        <dbReference type="EMBL" id="PWS36953.1"/>
    </source>
</evidence>
<comment type="similarity">
    <text evidence="2">Belongs to the bacterial solute-binding protein 1 family.</text>
</comment>
<organism evidence="3 4">
    <name type="scientific">Falsiroseomonas bella</name>
    <dbReference type="NCBI Taxonomy" id="2184016"/>
    <lineage>
        <taxon>Bacteria</taxon>
        <taxon>Pseudomonadati</taxon>
        <taxon>Pseudomonadota</taxon>
        <taxon>Alphaproteobacteria</taxon>
        <taxon>Acetobacterales</taxon>
        <taxon>Roseomonadaceae</taxon>
        <taxon>Falsiroseomonas</taxon>
    </lineage>
</organism>
<keyword evidence="4" id="KW-1185">Reference proteome</keyword>
<comment type="subcellular location">
    <subcellularLocation>
        <location evidence="1">Periplasm</location>
    </subcellularLocation>
</comment>
<evidence type="ECO:0000313" key="4">
    <source>
        <dbReference type="Proteomes" id="UP000245765"/>
    </source>
</evidence>
<evidence type="ECO:0000256" key="2">
    <source>
        <dbReference type="ARBA" id="ARBA00008520"/>
    </source>
</evidence>
<comment type="caution">
    <text evidence="3">The sequence shown here is derived from an EMBL/GenBank/DDBJ whole genome shotgun (WGS) entry which is preliminary data.</text>
</comment>
<reference evidence="4" key="1">
    <citation type="submission" date="2018-05" db="EMBL/GenBank/DDBJ databases">
        <authorList>
            <person name="Du Z."/>
            <person name="Wang X."/>
        </authorList>
    </citation>
    <scope>NUCLEOTIDE SEQUENCE [LARGE SCALE GENOMIC DNA]</scope>
    <source>
        <strain evidence="4">CQN31</strain>
    </source>
</reference>
<protein>
    <submittedName>
        <fullName evidence="3">Sugar ABC transporter substrate-binding protein</fullName>
    </submittedName>
</protein>
<proteinExistence type="inferred from homology"/>
<dbReference type="InterPro" id="IPR050490">
    <property type="entry name" value="Bact_solute-bd_prot1"/>
</dbReference>
<evidence type="ECO:0000256" key="1">
    <source>
        <dbReference type="ARBA" id="ARBA00004418"/>
    </source>
</evidence>